<dbReference type="AlphaFoldDB" id="A0A8F6YBI2"/>
<evidence type="ECO:0000259" key="1">
    <source>
        <dbReference type="Pfam" id="PF20056"/>
    </source>
</evidence>
<accession>A0A8F6YBI2</accession>
<dbReference type="RefSeq" id="WP_219000427.1">
    <property type="nucleotide sequence ID" value="NZ_CP079194.1"/>
</dbReference>
<evidence type="ECO:0000313" key="3">
    <source>
        <dbReference type="Proteomes" id="UP000825009"/>
    </source>
</evidence>
<proteinExistence type="predicted"/>
<name>A0A8F6YBI2_9RHOB</name>
<reference evidence="2 3" key="1">
    <citation type="submission" date="2021-07" db="EMBL/GenBank/DDBJ databases">
        <title>A novel Jannaschia species isolated from marine dinoflagellate Ceratoperidinium margalefii.</title>
        <authorList>
            <person name="Jiang Y."/>
            <person name="Li Z."/>
        </authorList>
    </citation>
    <scope>NUCLEOTIDE SEQUENCE [LARGE SCALE GENOMIC DNA]</scope>
    <source>
        <strain evidence="2 3">J12C1-MA-4</strain>
    </source>
</reference>
<dbReference type="Proteomes" id="UP000825009">
    <property type="component" value="Chromosome"/>
</dbReference>
<dbReference type="GO" id="GO:0016829">
    <property type="term" value="F:lyase activity"/>
    <property type="evidence" value="ECO:0007669"/>
    <property type="project" value="UniProtKB-KW"/>
</dbReference>
<dbReference type="EMBL" id="CP079194">
    <property type="protein sequence ID" value="QXT38230.1"/>
    <property type="molecule type" value="Genomic_DNA"/>
</dbReference>
<dbReference type="Pfam" id="PF20056">
    <property type="entry name" value="DUF6455"/>
    <property type="match status" value="1"/>
</dbReference>
<dbReference type="InterPro" id="IPR045601">
    <property type="entry name" value="DUF6455"/>
</dbReference>
<sequence>MFYRKIDESCSLTAGMADRLGTRVPGTTTSPTEADAAAYRSAILRCAACKEHAACARLQAENPTLDAAPSYCRNW</sequence>
<organism evidence="2 3">
    <name type="scientific">Gymnodinialimonas ceratoperidinii</name>
    <dbReference type="NCBI Taxonomy" id="2856823"/>
    <lineage>
        <taxon>Bacteria</taxon>
        <taxon>Pseudomonadati</taxon>
        <taxon>Pseudomonadota</taxon>
        <taxon>Alphaproteobacteria</taxon>
        <taxon>Rhodobacterales</taxon>
        <taxon>Paracoccaceae</taxon>
        <taxon>Gymnodinialimonas</taxon>
    </lineage>
</organism>
<feature type="domain" description="DUF6455" evidence="1">
    <location>
        <begin position="4"/>
        <end position="74"/>
    </location>
</feature>
<gene>
    <name evidence="2" type="ORF">KYE46_09720</name>
</gene>
<protein>
    <submittedName>
        <fullName evidence="2">Adenylosuccinate lyase</fullName>
    </submittedName>
</protein>
<evidence type="ECO:0000313" key="2">
    <source>
        <dbReference type="EMBL" id="QXT38230.1"/>
    </source>
</evidence>
<keyword evidence="3" id="KW-1185">Reference proteome</keyword>
<keyword evidence="2" id="KW-0456">Lyase</keyword>
<dbReference type="KEGG" id="gce:KYE46_09720"/>